<evidence type="ECO:0000256" key="4">
    <source>
        <dbReference type="ARBA" id="ARBA00022723"/>
    </source>
</evidence>
<dbReference type="PANTHER" id="PTHR22803">
    <property type="entry name" value="MANNOSE, PHOSPHOLIPASE, LECTIN RECEPTOR RELATED"/>
    <property type="match status" value="1"/>
</dbReference>
<dbReference type="SUPFAM" id="SSF56436">
    <property type="entry name" value="C-type lectin-like"/>
    <property type="match status" value="2"/>
</dbReference>
<dbReference type="FunFam" id="3.10.100.10:FF:000015">
    <property type="entry name" value="C-type lectin Cal"/>
    <property type="match status" value="1"/>
</dbReference>
<evidence type="ECO:0000256" key="6">
    <source>
        <dbReference type="ARBA" id="ARBA00022837"/>
    </source>
</evidence>
<dbReference type="InterPro" id="IPR001304">
    <property type="entry name" value="C-type_lectin-like"/>
</dbReference>
<feature type="domain" description="C-type lectin" evidence="8">
    <location>
        <begin position="60"/>
        <end position="169"/>
    </location>
</feature>
<dbReference type="AlphaFoldDB" id="A0A9Q0XFM8"/>
<name>A0A9Q0XFM8_9SAUR</name>
<dbReference type="InterPro" id="IPR016187">
    <property type="entry name" value="CTDL_fold"/>
</dbReference>
<dbReference type="InterPro" id="IPR018378">
    <property type="entry name" value="C-type_lectin_CS"/>
</dbReference>
<keyword evidence="7" id="KW-1015">Disulfide bond</keyword>
<proteinExistence type="inferred from homology"/>
<organism evidence="9 10">
    <name type="scientific">Phrynocephalus forsythii</name>
    <dbReference type="NCBI Taxonomy" id="171643"/>
    <lineage>
        <taxon>Eukaryota</taxon>
        <taxon>Metazoa</taxon>
        <taxon>Chordata</taxon>
        <taxon>Craniata</taxon>
        <taxon>Vertebrata</taxon>
        <taxon>Euteleostomi</taxon>
        <taxon>Lepidosauria</taxon>
        <taxon>Squamata</taxon>
        <taxon>Bifurcata</taxon>
        <taxon>Unidentata</taxon>
        <taxon>Episquamata</taxon>
        <taxon>Toxicofera</taxon>
        <taxon>Iguania</taxon>
        <taxon>Acrodonta</taxon>
        <taxon>Agamidae</taxon>
        <taxon>Agaminae</taxon>
        <taxon>Phrynocephalus</taxon>
    </lineage>
</organism>
<comment type="caution">
    <text evidence="9">The sequence shown here is derived from an EMBL/GenBank/DDBJ whole genome shotgun (WGS) entry which is preliminary data.</text>
</comment>
<dbReference type="GO" id="GO:0005576">
    <property type="term" value="C:extracellular region"/>
    <property type="evidence" value="ECO:0007669"/>
    <property type="project" value="UniProtKB-SubCell"/>
</dbReference>
<dbReference type="Gene3D" id="3.10.100.10">
    <property type="entry name" value="Mannose-Binding Protein A, subunit A"/>
    <property type="match status" value="2"/>
</dbReference>
<accession>A0A9Q0XFM8</accession>
<feature type="domain" description="C-type lectin" evidence="8">
    <location>
        <begin position="191"/>
        <end position="252"/>
    </location>
</feature>
<evidence type="ECO:0000256" key="1">
    <source>
        <dbReference type="ARBA" id="ARBA00004613"/>
    </source>
</evidence>
<evidence type="ECO:0000256" key="2">
    <source>
        <dbReference type="ARBA" id="ARBA00006250"/>
    </source>
</evidence>
<keyword evidence="6" id="KW-0106">Calcium</keyword>
<comment type="similarity">
    <text evidence="2">Belongs to the true venom lectin family.</text>
</comment>
<evidence type="ECO:0000313" key="10">
    <source>
        <dbReference type="Proteomes" id="UP001142489"/>
    </source>
</evidence>
<keyword evidence="4" id="KW-0479">Metal-binding</keyword>
<dbReference type="InterPro" id="IPR050111">
    <property type="entry name" value="C-type_lectin/snaclec_domain"/>
</dbReference>
<keyword evidence="3" id="KW-0964">Secreted</keyword>
<dbReference type="InterPro" id="IPR016186">
    <property type="entry name" value="C-type_lectin-like/link_sf"/>
</dbReference>
<dbReference type="OrthoDB" id="441660at2759"/>
<dbReference type="PROSITE" id="PS50041">
    <property type="entry name" value="C_TYPE_LECTIN_2"/>
    <property type="match status" value="2"/>
</dbReference>
<dbReference type="GO" id="GO:0030246">
    <property type="term" value="F:carbohydrate binding"/>
    <property type="evidence" value="ECO:0007669"/>
    <property type="project" value="UniProtKB-KW"/>
</dbReference>
<keyword evidence="5" id="KW-0430">Lectin</keyword>
<gene>
    <name evidence="9" type="ORF">JRQ81_004270</name>
</gene>
<comment type="subcellular location">
    <subcellularLocation>
        <location evidence="1">Secreted</location>
    </subcellularLocation>
</comment>
<sequence length="255" mass="29432">MSSHFTRAEESRRCLSCSQQQVNQKMALFTNFALCLLGIVFSNPFLGVEADTCPRDWLQNQGNCYAFFNEPLTWEEAEAECQSYGRGTHLASILTKAEALLVARYISSYQPRPSTVWIGLHDVRQNGRWRWADESAYNYKAWLPGEPNNTDGDEYCAELWSSTAKADTCASRDWLQNQGNCYAYFDEQLSWAEAENRRWRWSDGSVYSYKAWNLGQPNNIRKSQYCVELMASTGLKEWNDITCHTLNAYICKHEL</sequence>
<evidence type="ECO:0000256" key="3">
    <source>
        <dbReference type="ARBA" id="ARBA00022525"/>
    </source>
</evidence>
<dbReference type="GO" id="GO:0046872">
    <property type="term" value="F:metal ion binding"/>
    <property type="evidence" value="ECO:0007669"/>
    <property type="project" value="UniProtKB-KW"/>
</dbReference>
<dbReference type="PROSITE" id="PS00615">
    <property type="entry name" value="C_TYPE_LECTIN_1"/>
    <property type="match status" value="1"/>
</dbReference>
<evidence type="ECO:0000256" key="7">
    <source>
        <dbReference type="ARBA" id="ARBA00023157"/>
    </source>
</evidence>
<evidence type="ECO:0000256" key="5">
    <source>
        <dbReference type="ARBA" id="ARBA00022734"/>
    </source>
</evidence>
<dbReference type="Proteomes" id="UP001142489">
    <property type="component" value="Unassembled WGS sequence"/>
</dbReference>
<reference evidence="9" key="1">
    <citation type="journal article" date="2023" name="DNA Res.">
        <title>Chromosome-level genome assembly of Phrynocephalus forsythii using third-generation DNA sequencing and Hi-C analysis.</title>
        <authorList>
            <person name="Qi Y."/>
            <person name="Zhao W."/>
            <person name="Zhao Y."/>
            <person name="Niu C."/>
            <person name="Cao S."/>
            <person name="Zhang Y."/>
        </authorList>
    </citation>
    <scope>NUCLEOTIDE SEQUENCE</scope>
    <source>
        <tissue evidence="9">Muscle</tissue>
    </source>
</reference>
<dbReference type="SMART" id="SM00034">
    <property type="entry name" value="CLECT"/>
    <property type="match status" value="1"/>
</dbReference>
<protein>
    <recommendedName>
        <fullName evidence="8">C-type lectin domain-containing protein</fullName>
    </recommendedName>
</protein>
<evidence type="ECO:0000313" key="9">
    <source>
        <dbReference type="EMBL" id="KAJ7313009.1"/>
    </source>
</evidence>
<dbReference type="Pfam" id="PF00059">
    <property type="entry name" value="Lectin_C"/>
    <property type="match status" value="2"/>
</dbReference>
<dbReference type="EMBL" id="JAPFRF010000012">
    <property type="protein sequence ID" value="KAJ7313009.1"/>
    <property type="molecule type" value="Genomic_DNA"/>
</dbReference>
<keyword evidence="10" id="KW-1185">Reference proteome</keyword>
<evidence type="ECO:0000259" key="8">
    <source>
        <dbReference type="PROSITE" id="PS50041"/>
    </source>
</evidence>